<reference evidence="1" key="1">
    <citation type="submission" date="2019-08" db="EMBL/GenBank/DDBJ databases">
        <authorList>
            <person name="Kucharzyk K."/>
            <person name="Murdoch R.W."/>
            <person name="Higgins S."/>
            <person name="Loffler F."/>
        </authorList>
    </citation>
    <scope>NUCLEOTIDE SEQUENCE</scope>
</reference>
<gene>
    <name evidence="1" type="ORF">SDC9_195089</name>
</gene>
<accession>A0A645I808</accession>
<organism evidence="1">
    <name type="scientific">bioreactor metagenome</name>
    <dbReference type="NCBI Taxonomy" id="1076179"/>
    <lineage>
        <taxon>unclassified sequences</taxon>
        <taxon>metagenomes</taxon>
        <taxon>ecological metagenomes</taxon>
    </lineage>
</organism>
<name>A0A645I808_9ZZZZ</name>
<dbReference type="EMBL" id="VSSQ01109015">
    <property type="protein sequence ID" value="MPN47487.1"/>
    <property type="molecule type" value="Genomic_DNA"/>
</dbReference>
<sequence length="50" mass="5715">MEITRIGNLIRPIPLDHTIFNIGQILFDKLGIGQNAHHFNESTPWLTHHG</sequence>
<proteinExistence type="predicted"/>
<evidence type="ECO:0000313" key="1">
    <source>
        <dbReference type="EMBL" id="MPN47487.1"/>
    </source>
</evidence>
<protein>
    <submittedName>
        <fullName evidence="1">Uncharacterized protein</fullName>
    </submittedName>
</protein>
<comment type="caution">
    <text evidence="1">The sequence shown here is derived from an EMBL/GenBank/DDBJ whole genome shotgun (WGS) entry which is preliminary data.</text>
</comment>
<dbReference type="AlphaFoldDB" id="A0A645I808"/>